<name>A0AA40E1G6_9PEZI</name>
<feature type="transmembrane region" description="Helical" evidence="2">
    <location>
        <begin position="282"/>
        <end position="306"/>
    </location>
</feature>
<organism evidence="4 5">
    <name type="scientific">Lasiosphaeria miniovina</name>
    <dbReference type="NCBI Taxonomy" id="1954250"/>
    <lineage>
        <taxon>Eukaryota</taxon>
        <taxon>Fungi</taxon>
        <taxon>Dikarya</taxon>
        <taxon>Ascomycota</taxon>
        <taxon>Pezizomycotina</taxon>
        <taxon>Sordariomycetes</taxon>
        <taxon>Sordariomycetidae</taxon>
        <taxon>Sordariales</taxon>
        <taxon>Lasiosphaeriaceae</taxon>
        <taxon>Lasiosphaeria</taxon>
    </lineage>
</organism>
<feature type="domain" description="DUF6536" evidence="3">
    <location>
        <begin position="2"/>
        <end position="115"/>
    </location>
</feature>
<dbReference type="PANTHER" id="PTHR35395:SF1">
    <property type="entry name" value="DUF6536 DOMAIN-CONTAINING PROTEIN"/>
    <property type="match status" value="1"/>
</dbReference>
<dbReference type="EMBL" id="JAUIRO010000003">
    <property type="protein sequence ID" value="KAK0723530.1"/>
    <property type="molecule type" value="Genomic_DNA"/>
</dbReference>
<feature type="non-terminal residue" evidence="4">
    <location>
        <position position="641"/>
    </location>
</feature>
<dbReference type="RefSeq" id="XP_060299454.1">
    <property type="nucleotide sequence ID" value="XM_060441820.1"/>
</dbReference>
<keyword evidence="2" id="KW-1133">Transmembrane helix</keyword>
<keyword evidence="2" id="KW-0812">Transmembrane</keyword>
<keyword evidence="5" id="KW-1185">Reference proteome</keyword>
<keyword evidence="2" id="KW-0472">Membrane</keyword>
<feature type="transmembrane region" description="Helical" evidence="2">
    <location>
        <begin position="368"/>
        <end position="390"/>
    </location>
</feature>
<feature type="transmembrane region" description="Helical" evidence="2">
    <location>
        <begin position="505"/>
        <end position="529"/>
    </location>
</feature>
<accession>A0AA40E1G6</accession>
<dbReference type="Proteomes" id="UP001172101">
    <property type="component" value="Unassembled WGS sequence"/>
</dbReference>
<gene>
    <name evidence="4" type="ORF">B0T26DRAFT_706670</name>
</gene>
<feature type="region of interest" description="Disordered" evidence="1">
    <location>
        <begin position="177"/>
        <end position="206"/>
    </location>
</feature>
<evidence type="ECO:0000256" key="2">
    <source>
        <dbReference type="SAM" id="Phobius"/>
    </source>
</evidence>
<proteinExistence type="predicted"/>
<dbReference type="GeneID" id="85325090"/>
<comment type="caution">
    <text evidence="4">The sequence shown here is derived from an EMBL/GenBank/DDBJ whole genome shotgun (WGS) entry which is preliminary data.</text>
</comment>
<evidence type="ECO:0000256" key="1">
    <source>
        <dbReference type="SAM" id="MobiDB-lite"/>
    </source>
</evidence>
<dbReference type="InterPro" id="IPR046623">
    <property type="entry name" value="DUF6536"/>
</dbReference>
<feature type="transmembrane region" description="Helical" evidence="2">
    <location>
        <begin position="75"/>
        <end position="92"/>
    </location>
</feature>
<dbReference type="AlphaFoldDB" id="A0AA40E1G6"/>
<dbReference type="Pfam" id="PF20163">
    <property type="entry name" value="DUF6536"/>
    <property type="match status" value="1"/>
</dbReference>
<evidence type="ECO:0000259" key="3">
    <source>
        <dbReference type="Pfam" id="PF20163"/>
    </source>
</evidence>
<feature type="transmembrane region" description="Helical" evidence="2">
    <location>
        <begin position="15"/>
        <end position="36"/>
    </location>
</feature>
<dbReference type="PANTHER" id="PTHR35395">
    <property type="entry name" value="DUF6536 DOMAIN-CONTAINING PROTEIN"/>
    <property type="match status" value="1"/>
</dbReference>
<evidence type="ECO:0000313" key="4">
    <source>
        <dbReference type="EMBL" id="KAK0723530.1"/>
    </source>
</evidence>
<protein>
    <recommendedName>
        <fullName evidence="3">DUF6536 domain-containing protein</fullName>
    </recommendedName>
</protein>
<evidence type="ECO:0000313" key="5">
    <source>
        <dbReference type="Proteomes" id="UP001172101"/>
    </source>
</evidence>
<reference evidence="4" key="1">
    <citation type="submission" date="2023-06" db="EMBL/GenBank/DDBJ databases">
        <title>Genome-scale phylogeny and comparative genomics of the fungal order Sordariales.</title>
        <authorList>
            <consortium name="Lawrence Berkeley National Laboratory"/>
            <person name="Hensen N."/>
            <person name="Bonometti L."/>
            <person name="Westerberg I."/>
            <person name="Brannstrom I.O."/>
            <person name="Guillou S."/>
            <person name="Cros-Aarteil S."/>
            <person name="Calhoun S."/>
            <person name="Haridas S."/>
            <person name="Kuo A."/>
            <person name="Mondo S."/>
            <person name="Pangilinan J."/>
            <person name="Riley R."/>
            <person name="LaButti K."/>
            <person name="Andreopoulos B."/>
            <person name="Lipzen A."/>
            <person name="Chen C."/>
            <person name="Yanf M."/>
            <person name="Daum C."/>
            <person name="Ng V."/>
            <person name="Clum A."/>
            <person name="Steindorff A."/>
            <person name="Ohm R."/>
            <person name="Martin F."/>
            <person name="Silar P."/>
            <person name="Natvig D."/>
            <person name="Lalanne C."/>
            <person name="Gautier V."/>
            <person name="Ament-velasquez S.L."/>
            <person name="Kruys A."/>
            <person name="Hutchinson M.I."/>
            <person name="Powell A.J."/>
            <person name="Barry K."/>
            <person name="Miller A.N."/>
            <person name="Grigoriev I.V."/>
            <person name="Debuchy R."/>
            <person name="Gladieux P."/>
            <person name="Thoren M.H."/>
            <person name="Johannesson H."/>
        </authorList>
    </citation>
    <scope>NUCLEOTIDE SEQUENCE</scope>
    <source>
        <strain evidence="4">SMH2392-1A</strain>
    </source>
</reference>
<sequence length="641" mass="69619">MLYVGPCADVKRAGLGLHILINFLATFLLGASNFCMQCLTSPTRAEVDAEHARRQWLEIGILSLRNLRAIDRARVWLWAMLALSSFPIHLMFNSAVFVSLTANEYTVAVATQDFVDGANFTLPIADPVAMDLLWSMQQNLSTYERLDPIACIQAYGVDFLSDRRHVLAVVLMPHDAGSGDEGANEKRDDGDGDAGDGGGDSPSNSTDTGPLVGYLDWTYDAVQNSWVCGTSVDGSGVLVPEDINDFDCDVGEALSDLPITFGDWQLDHCLSERVVDRCRLQFSLPIMFVVIACNAVKLVAILATLLRKQSPLLTLGDAIASFLERPDPTTRGMGTASIADFRAGRWRDDPLPQRWEYKRHFRWEAVGLWRWAATNGFAFATLCIFAALLYEAINTTTTNPDLATWWGLGFGAVTASSLVRWPANQTATGNAGLLRNVLLANVPQLLLSALYLAYNAAYTCMAFADEYARYFATRRGLRVTNPLPKAEGNDNAQRSTSFLTLPYRYVAPLLLTSGGAHFLLSQAFFLVAVDVFGPDGDPDPQRAILTVGFSPIAMVILFIALAVALLLALLLGWRRLRVGMPLASPCSAAISAACHVAAGESGAEAARRLIRWGVVGSEGGVGHLSFSAEPVSEPVPGRLYR</sequence>
<feature type="transmembrane region" description="Helical" evidence="2">
    <location>
        <begin position="549"/>
        <end position="573"/>
    </location>
</feature>